<dbReference type="GO" id="GO:0005737">
    <property type="term" value="C:cytoplasm"/>
    <property type="evidence" value="ECO:0007669"/>
    <property type="project" value="UniProtKB-SubCell"/>
</dbReference>
<evidence type="ECO:0000256" key="2">
    <source>
        <dbReference type="ARBA" id="ARBA00010752"/>
    </source>
</evidence>
<evidence type="ECO:0000256" key="4">
    <source>
        <dbReference type="ARBA" id="ARBA00022679"/>
    </source>
</evidence>
<evidence type="ECO:0000259" key="10">
    <source>
        <dbReference type="Pfam" id="PF02768"/>
    </source>
</evidence>
<evidence type="ECO:0000313" key="11">
    <source>
        <dbReference type="EMBL" id="OGG11769.1"/>
    </source>
</evidence>
<dbReference type="SUPFAM" id="SSF55979">
    <property type="entry name" value="DNA clamp"/>
    <property type="match status" value="2"/>
</dbReference>
<keyword evidence="5" id="KW-0548">Nucleotidyltransferase</keyword>
<dbReference type="Gene3D" id="3.10.150.10">
    <property type="entry name" value="DNA Polymerase III, subunit A, domain 2"/>
    <property type="match status" value="1"/>
</dbReference>
<evidence type="ECO:0000259" key="9">
    <source>
        <dbReference type="Pfam" id="PF02767"/>
    </source>
</evidence>
<evidence type="ECO:0000256" key="5">
    <source>
        <dbReference type="ARBA" id="ARBA00022695"/>
    </source>
</evidence>
<evidence type="ECO:0000256" key="1">
    <source>
        <dbReference type="ARBA" id="ARBA00004496"/>
    </source>
</evidence>
<evidence type="ECO:0000256" key="6">
    <source>
        <dbReference type="ARBA" id="ARBA00022705"/>
    </source>
</evidence>
<dbReference type="SMART" id="SM00480">
    <property type="entry name" value="POL3Bc"/>
    <property type="match status" value="1"/>
</dbReference>
<dbReference type="AlphaFoldDB" id="A0A1F5ZGY0"/>
<feature type="domain" description="DNA polymerase III beta sliding clamp C-terminal" evidence="10">
    <location>
        <begin position="154"/>
        <end position="273"/>
    </location>
</feature>
<evidence type="ECO:0000313" key="12">
    <source>
        <dbReference type="Proteomes" id="UP000177268"/>
    </source>
</evidence>
<dbReference type="InterPro" id="IPR022637">
    <property type="entry name" value="DNA_polIII_beta_cen"/>
</dbReference>
<keyword evidence="7" id="KW-0239">DNA-directed DNA polymerase</keyword>
<protein>
    <submittedName>
        <fullName evidence="11">DNA polymerase III subunit beta</fullName>
    </submittedName>
</protein>
<dbReference type="Gene3D" id="3.70.10.10">
    <property type="match status" value="1"/>
</dbReference>
<dbReference type="GO" id="GO:0003887">
    <property type="term" value="F:DNA-directed DNA polymerase activity"/>
    <property type="evidence" value="ECO:0007669"/>
    <property type="project" value="UniProtKB-KW"/>
</dbReference>
<evidence type="ECO:0000256" key="3">
    <source>
        <dbReference type="ARBA" id="ARBA00022490"/>
    </source>
</evidence>
<comment type="subcellular location">
    <subcellularLocation>
        <location evidence="1">Cytoplasm</location>
    </subcellularLocation>
</comment>
<comment type="similarity">
    <text evidence="2">Belongs to the beta sliding clamp family.</text>
</comment>
<sequence>GSLHVACGGFRATIPGVSAGEFPPVATVNPKTKTVLDKEKIVDALSLVTFAASTDEGRPLLTGVKIKQHDGPTTLAATDGYRLSVKHLAHVTSEDLDLVVPARALLEVSKVSLEEKDVKQIGMIKPGNGQLVFVVGDTEVHTRLIDGEYPNFEKIIPSSHNTRVLLDKEKLSCAVRSAAVFARENANIIKFHIENQTVTVSANTPQVGENQVDVEAKVDGEGGDIAFNSRFLLEFLANYKEEEVLFEMTGSLNSGVFRPVKDDSFLHIIMPVRVSSG</sequence>
<dbReference type="CDD" id="cd00140">
    <property type="entry name" value="beta_clamp"/>
    <property type="match status" value="1"/>
</dbReference>
<evidence type="ECO:0000256" key="8">
    <source>
        <dbReference type="ARBA" id="ARBA00023125"/>
    </source>
</evidence>
<keyword evidence="6" id="KW-0235">DNA replication</keyword>
<dbReference type="GO" id="GO:0003677">
    <property type="term" value="F:DNA binding"/>
    <property type="evidence" value="ECO:0007669"/>
    <property type="project" value="UniProtKB-KW"/>
</dbReference>
<dbReference type="PANTHER" id="PTHR30478">
    <property type="entry name" value="DNA POLYMERASE III SUBUNIT BETA"/>
    <property type="match status" value="1"/>
</dbReference>
<comment type="caution">
    <text evidence="11">The sequence shown here is derived from an EMBL/GenBank/DDBJ whole genome shotgun (WGS) entry which is preliminary data.</text>
</comment>
<keyword evidence="3" id="KW-0963">Cytoplasm</keyword>
<keyword evidence="4" id="KW-0808">Transferase</keyword>
<dbReference type="Proteomes" id="UP000177268">
    <property type="component" value="Unassembled WGS sequence"/>
</dbReference>
<dbReference type="Pfam" id="PF02767">
    <property type="entry name" value="DNA_pol3_beta_2"/>
    <property type="match status" value="1"/>
</dbReference>
<dbReference type="EMBL" id="MFIZ01000016">
    <property type="protein sequence ID" value="OGG11769.1"/>
    <property type="molecule type" value="Genomic_DNA"/>
</dbReference>
<proteinExistence type="inferred from homology"/>
<dbReference type="NCBIfam" id="TIGR00663">
    <property type="entry name" value="dnan"/>
    <property type="match status" value="1"/>
</dbReference>
<dbReference type="InterPro" id="IPR022635">
    <property type="entry name" value="DNA_polIII_beta_C"/>
</dbReference>
<evidence type="ECO:0000256" key="7">
    <source>
        <dbReference type="ARBA" id="ARBA00022932"/>
    </source>
</evidence>
<dbReference type="PANTHER" id="PTHR30478:SF0">
    <property type="entry name" value="BETA SLIDING CLAMP"/>
    <property type="match status" value="1"/>
</dbReference>
<gene>
    <name evidence="11" type="ORF">A2Z00_05405</name>
</gene>
<dbReference type="GO" id="GO:0006271">
    <property type="term" value="P:DNA strand elongation involved in DNA replication"/>
    <property type="evidence" value="ECO:0007669"/>
    <property type="project" value="TreeGrafter"/>
</dbReference>
<dbReference type="GO" id="GO:0008408">
    <property type="term" value="F:3'-5' exonuclease activity"/>
    <property type="evidence" value="ECO:0007669"/>
    <property type="project" value="InterPro"/>
</dbReference>
<reference evidence="11 12" key="1">
    <citation type="journal article" date="2016" name="Nat. Commun.">
        <title>Thousands of microbial genomes shed light on interconnected biogeochemical processes in an aquifer system.</title>
        <authorList>
            <person name="Anantharaman K."/>
            <person name="Brown C.T."/>
            <person name="Hug L.A."/>
            <person name="Sharon I."/>
            <person name="Castelle C.J."/>
            <person name="Probst A.J."/>
            <person name="Thomas B.C."/>
            <person name="Singh A."/>
            <person name="Wilkins M.J."/>
            <person name="Karaoz U."/>
            <person name="Brodie E.L."/>
            <person name="Williams K.H."/>
            <person name="Hubbard S.S."/>
            <person name="Banfield J.F."/>
        </authorList>
    </citation>
    <scope>NUCLEOTIDE SEQUENCE [LARGE SCALE GENOMIC DNA]</scope>
</reference>
<dbReference type="STRING" id="1798370.A2Z00_05405"/>
<keyword evidence="8" id="KW-0238">DNA-binding</keyword>
<organism evidence="11 12">
    <name type="scientific">Candidatus Gottesmanbacteria bacterium RBG_13_45_10</name>
    <dbReference type="NCBI Taxonomy" id="1798370"/>
    <lineage>
        <taxon>Bacteria</taxon>
        <taxon>Candidatus Gottesmaniibacteriota</taxon>
    </lineage>
</organism>
<dbReference type="Pfam" id="PF02768">
    <property type="entry name" value="DNA_pol3_beta_3"/>
    <property type="match status" value="1"/>
</dbReference>
<feature type="non-terminal residue" evidence="11">
    <location>
        <position position="1"/>
    </location>
</feature>
<dbReference type="InterPro" id="IPR001001">
    <property type="entry name" value="DNA_polIII_beta"/>
</dbReference>
<dbReference type="GO" id="GO:0009360">
    <property type="term" value="C:DNA polymerase III complex"/>
    <property type="evidence" value="ECO:0007669"/>
    <property type="project" value="InterPro"/>
</dbReference>
<name>A0A1F5ZGY0_9BACT</name>
<feature type="domain" description="DNA polymerase III beta sliding clamp central" evidence="9">
    <location>
        <begin position="37"/>
        <end position="151"/>
    </location>
</feature>
<dbReference type="InterPro" id="IPR046938">
    <property type="entry name" value="DNA_clamp_sf"/>
</dbReference>
<accession>A0A1F5ZGY0</accession>